<dbReference type="OrthoDB" id="9974241at2"/>
<evidence type="ECO:0000313" key="2">
    <source>
        <dbReference type="Proteomes" id="UP000217696"/>
    </source>
</evidence>
<dbReference type="KEGG" id="asoc:CB4_02370"/>
<proteinExistence type="predicted"/>
<evidence type="ECO:0000313" key="1">
    <source>
        <dbReference type="EMBL" id="BAU28196.1"/>
    </source>
</evidence>
<sequence>MAKFPDYRLIDCYKSRYLNKTFIETLLYCVTCDLHFSVNILDVNGHGVICTRCQSDDLVEVGTTEVKLVEIWDEGSVGVSWDDPTAIRMDDGEEIEPTWAYYGVRPQSEYDE</sequence>
<organism evidence="1 2">
    <name type="scientific">Aneurinibacillus soli</name>
    <dbReference type="NCBI Taxonomy" id="1500254"/>
    <lineage>
        <taxon>Bacteria</taxon>
        <taxon>Bacillati</taxon>
        <taxon>Bacillota</taxon>
        <taxon>Bacilli</taxon>
        <taxon>Bacillales</taxon>
        <taxon>Paenibacillaceae</taxon>
        <taxon>Aneurinibacillus group</taxon>
        <taxon>Aneurinibacillus</taxon>
    </lineage>
</organism>
<dbReference type="RefSeq" id="WP_096465972.1">
    <property type="nucleotide sequence ID" value="NZ_AP017312.1"/>
</dbReference>
<dbReference type="AlphaFoldDB" id="A0A0U4NHH4"/>
<name>A0A0U4NHH4_9BACL</name>
<reference evidence="1 2" key="1">
    <citation type="submission" date="2015-12" db="EMBL/GenBank/DDBJ databases">
        <title>Genome sequence of Aneurinibacillus soli.</title>
        <authorList>
            <person name="Lee J.S."/>
            <person name="Lee K.C."/>
            <person name="Kim K.K."/>
            <person name="Lee B.W."/>
        </authorList>
    </citation>
    <scope>NUCLEOTIDE SEQUENCE [LARGE SCALE GENOMIC DNA]</scope>
    <source>
        <strain evidence="1 2">CB4</strain>
    </source>
</reference>
<protein>
    <submittedName>
        <fullName evidence="1">Uncharacterized protein</fullName>
    </submittedName>
</protein>
<dbReference type="Proteomes" id="UP000217696">
    <property type="component" value="Chromosome"/>
</dbReference>
<accession>A0A0U4NHH4</accession>
<keyword evidence="2" id="KW-1185">Reference proteome</keyword>
<dbReference type="EMBL" id="AP017312">
    <property type="protein sequence ID" value="BAU28196.1"/>
    <property type="molecule type" value="Genomic_DNA"/>
</dbReference>
<gene>
    <name evidence="1" type="ORF">CB4_02370</name>
</gene>